<organism evidence="4 5">
    <name type="scientific">Deinobacterium chartae</name>
    <dbReference type="NCBI Taxonomy" id="521158"/>
    <lineage>
        <taxon>Bacteria</taxon>
        <taxon>Thermotogati</taxon>
        <taxon>Deinococcota</taxon>
        <taxon>Deinococci</taxon>
        <taxon>Deinococcales</taxon>
        <taxon>Deinococcaceae</taxon>
        <taxon>Deinobacterium</taxon>
    </lineage>
</organism>
<feature type="domain" description="N-acetyltransferase" evidence="3">
    <location>
        <begin position="21"/>
        <end position="169"/>
    </location>
</feature>
<dbReference type="PANTHER" id="PTHR43877">
    <property type="entry name" value="AMINOALKYLPHOSPHONATE N-ACETYLTRANSFERASE-RELATED-RELATED"/>
    <property type="match status" value="1"/>
</dbReference>
<dbReference type="InterPro" id="IPR016181">
    <property type="entry name" value="Acyl_CoA_acyltransferase"/>
</dbReference>
<evidence type="ECO:0000256" key="1">
    <source>
        <dbReference type="ARBA" id="ARBA00022679"/>
    </source>
</evidence>
<dbReference type="SUPFAM" id="SSF55729">
    <property type="entry name" value="Acyl-CoA N-acyltransferases (Nat)"/>
    <property type="match status" value="1"/>
</dbReference>
<evidence type="ECO:0000259" key="3">
    <source>
        <dbReference type="PROSITE" id="PS51186"/>
    </source>
</evidence>
<dbReference type="GO" id="GO:0016747">
    <property type="term" value="F:acyltransferase activity, transferring groups other than amino-acyl groups"/>
    <property type="evidence" value="ECO:0007669"/>
    <property type="project" value="InterPro"/>
</dbReference>
<dbReference type="PROSITE" id="PS51186">
    <property type="entry name" value="GNAT"/>
    <property type="match status" value="1"/>
</dbReference>
<accession>A0A841HYE7</accession>
<gene>
    <name evidence="4" type="ORF">HNR42_000654</name>
</gene>
<dbReference type="RefSeq" id="WP_183984465.1">
    <property type="nucleotide sequence ID" value="NZ_JACHHG010000002.1"/>
</dbReference>
<dbReference type="GO" id="GO:0005840">
    <property type="term" value="C:ribosome"/>
    <property type="evidence" value="ECO:0007669"/>
    <property type="project" value="UniProtKB-KW"/>
</dbReference>
<name>A0A841HYE7_9DEIO</name>
<dbReference type="InterPro" id="IPR000182">
    <property type="entry name" value="GNAT_dom"/>
</dbReference>
<keyword evidence="1" id="KW-0808">Transferase</keyword>
<dbReference type="Pfam" id="PF00583">
    <property type="entry name" value="Acetyltransf_1"/>
    <property type="match status" value="1"/>
</dbReference>
<protein>
    <submittedName>
        <fullName evidence="4">Ribosomal protein S18 acetylase RimI-like enzyme</fullName>
    </submittedName>
</protein>
<dbReference type="InterPro" id="IPR050832">
    <property type="entry name" value="Bact_Acetyltransf"/>
</dbReference>
<comment type="caution">
    <text evidence="4">The sequence shown here is derived from an EMBL/GenBank/DDBJ whole genome shotgun (WGS) entry which is preliminary data.</text>
</comment>
<keyword evidence="2" id="KW-0012">Acyltransferase</keyword>
<dbReference type="Gene3D" id="3.40.630.30">
    <property type="match status" value="1"/>
</dbReference>
<keyword evidence="4" id="KW-0687">Ribonucleoprotein</keyword>
<sequence length="169" mass="18566">MTVSRIAMRLALTPQPADSVLPVRPLRADDVPALGELMYAAYLNTVDYEPGSTAADAAFEVQRTLDGAYGRFLEAASFVAEADGRPVAAVLTTDWPPFERPLIAFMLTHPDYQRRGLARSLMNRVMNALLELGYPEVSLVVTVANTPALTLYQKMGFGQFHPPRSQPQD</sequence>
<evidence type="ECO:0000313" key="4">
    <source>
        <dbReference type="EMBL" id="MBB6097240.1"/>
    </source>
</evidence>
<keyword evidence="5" id="KW-1185">Reference proteome</keyword>
<evidence type="ECO:0000256" key="2">
    <source>
        <dbReference type="ARBA" id="ARBA00023315"/>
    </source>
</evidence>
<dbReference type="Proteomes" id="UP000569951">
    <property type="component" value="Unassembled WGS sequence"/>
</dbReference>
<keyword evidence="4" id="KW-0689">Ribosomal protein</keyword>
<dbReference type="CDD" id="cd04301">
    <property type="entry name" value="NAT_SF"/>
    <property type="match status" value="1"/>
</dbReference>
<evidence type="ECO:0000313" key="5">
    <source>
        <dbReference type="Proteomes" id="UP000569951"/>
    </source>
</evidence>
<dbReference type="EMBL" id="JACHHG010000002">
    <property type="protein sequence ID" value="MBB6097240.1"/>
    <property type="molecule type" value="Genomic_DNA"/>
</dbReference>
<dbReference type="AlphaFoldDB" id="A0A841HYE7"/>
<proteinExistence type="predicted"/>
<reference evidence="4 5" key="1">
    <citation type="submission" date="2020-08" db="EMBL/GenBank/DDBJ databases">
        <title>Genomic Encyclopedia of Type Strains, Phase IV (KMG-IV): sequencing the most valuable type-strain genomes for metagenomic binning, comparative biology and taxonomic classification.</title>
        <authorList>
            <person name="Goeker M."/>
        </authorList>
    </citation>
    <scope>NUCLEOTIDE SEQUENCE [LARGE SCALE GENOMIC DNA]</scope>
    <source>
        <strain evidence="4 5">DSM 21458</strain>
    </source>
</reference>